<dbReference type="Gene3D" id="2.60.40.10">
    <property type="entry name" value="Immunoglobulins"/>
    <property type="match status" value="2"/>
</dbReference>
<evidence type="ECO:0000313" key="4">
    <source>
        <dbReference type="EMBL" id="OSX79331.1"/>
    </source>
</evidence>
<dbReference type="InterPro" id="IPR052387">
    <property type="entry name" value="Fibrocystin"/>
</dbReference>
<dbReference type="SUPFAM" id="SSF49785">
    <property type="entry name" value="Galactose-binding domain-like"/>
    <property type="match status" value="1"/>
</dbReference>
<dbReference type="InterPro" id="IPR013783">
    <property type="entry name" value="Ig-like_fold"/>
</dbReference>
<dbReference type="SUPFAM" id="SSF50952">
    <property type="entry name" value="Soluble quinoprotein glucose dehydrogenase"/>
    <property type="match status" value="1"/>
</dbReference>
<keyword evidence="5" id="KW-1185">Reference proteome</keyword>
<evidence type="ECO:0000313" key="5">
    <source>
        <dbReference type="Proteomes" id="UP000218209"/>
    </source>
</evidence>
<dbReference type="Pfam" id="PF01833">
    <property type="entry name" value="TIG"/>
    <property type="match status" value="2"/>
</dbReference>
<dbReference type="Gene3D" id="2.60.120.430">
    <property type="entry name" value="Galactose-binding lectin"/>
    <property type="match status" value="1"/>
</dbReference>
<gene>
    <name evidence="4" type="ORF">BU14_0081s0011</name>
</gene>
<dbReference type="AlphaFoldDB" id="A0A1X6PER0"/>
<evidence type="ECO:0000259" key="3">
    <source>
        <dbReference type="SMART" id="SM00429"/>
    </source>
</evidence>
<feature type="region of interest" description="Disordered" evidence="2">
    <location>
        <begin position="152"/>
        <end position="180"/>
    </location>
</feature>
<dbReference type="EMBL" id="KV918793">
    <property type="protein sequence ID" value="OSX79331.1"/>
    <property type="molecule type" value="Genomic_DNA"/>
</dbReference>
<dbReference type="InterPro" id="IPR014756">
    <property type="entry name" value="Ig_E-set"/>
</dbReference>
<dbReference type="InterPro" id="IPR002909">
    <property type="entry name" value="IPT_dom"/>
</dbReference>
<dbReference type="Gene3D" id="2.120.10.30">
    <property type="entry name" value="TolB, C-terminal domain"/>
    <property type="match status" value="1"/>
</dbReference>
<proteinExistence type="predicted"/>
<dbReference type="Pfam" id="PF11721">
    <property type="entry name" value="Malectin"/>
    <property type="match status" value="1"/>
</dbReference>
<dbReference type="PANTHER" id="PTHR46769:SF2">
    <property type="entry name" value="FIBROCYSTIN-L ISOFORM 2 PRECURSOR-RELATED"/>
    <property type="match status" value="1"/>
</dbReference>
<organism evidence="4 5">
    <name type="scientific">Porphyra umbilicalis</name>
    <name type="common">Purple laver</name>
    <name type="synonym">Red alga</name>
    <dbReference type="NCBI Taxonomy" id="2786"/>
    <lineage>
        <taxon>Eukaryota</taxon>
        <taxon>Rhodophyta</taxon>
        <taxon>Bangiophyceae</taxon>
        <taxon>Bangiales</taxon>
        <taxon>Bangiaceae</taxon>
        <taxon>Porphyra</taxon>
    </lineage>
</organism>
<keyword evidence="1" id="KW-0732">Signal</keyword>
<accession>A0A1X6PER0</accession>
<dbReference type="InterPro" id="IPR008979">
    <property type="entry name" value="Galactose-bd-like_sf"/>
</dbReference>
<dbReference type="PANTHER" id="PTHR46769">
    <property type="entry name" value="POLYCYSTIC KIDNEY AND HEPATIC DISEASE 1 (AUTOSOMAL RECESSIVE)-LIKE 1"/>
    <property type="match status" value="1"/>
</dbReference>
<dbReference type="SMART" id="SM00429">
    <property type="entry name" value="IPT"/>
    <property type="match status" value="2"/>
</dbReference>
<protein>
    <recommendedName>
        <fullName evidence="3">IPT/TIG domain-containing protein</fullName>
    </recommendedName>
</protein>
<dbReference type="InterPro" id="IPR021720">
    <property type="entry name" value="Malectin_dom"/>
</dbReference>
<dbReference type="SUPFAM" id="SSF81296">
    <property type="entry name" value="E set domains"/>
    <property type="match status" value="2"/>
</dbReference>
<dbReference type="CDD" id="cd00102">
    <property type="entry name" value="IPT"/>
    <property type="match status" value="1"/>
</dbReference>
<dbReference type="InterPro" id="IPR011041">
    <property type="entry name" value="Quinoprot_gluc/sorb_DH_b-prop"/>
</dbReference>
<sequence length="1067" mass="111175">MNIGAMATVGAWAPENINTLMSTAQSFAPARAVSVAGTDTPALYQTYRYTPRGDLAYTLPVPPGRYTVRLHWAEMWSPAFAAGVRRFDVWVGDARVDAGLDVFAAAGAGRTALVRTYSVTVAEGWGGLDVRLAQVRQSPMLSAVEVVAAPGSGGHGGGAEVSPSPRTAKNSSGDGDGGWYNVDGVVGGGGDEVPPPVVEAAPSAAPSFPAGHKAHAVIDRLAPHIDRDGDGEERVELTGYGSHTHAFSHTGTPGSLVRVAWFNEETGEHLGDGRSVTWTFLLGSTEVRLEVTDNTGDVSKAYAMVSVTSSLTRGAYCYYYAEPPAFPLPPDVRVGPTPVYAASVPALDFGAADGGLGFHRGPHFPAGASSATWAARCVFLFNAPKGEYYYFGAESDGAVVAFTGGKTVFSRAAASEEVEWSGGWVYLSAGLNEMQVQYASGGVAGRRLQVTTGSDAQTLRGALMQHDIDSVVPVVLSVEPSSSGVQGGDTVTVYGAGFYTDQTQVYFGRMEATHVTRVGPAQLTAIVPPAVDEATGEVRLSVTTGADAATAEGGSSNGVPFYYAADTASVRYTVDTLKTGDGSAPFALPSGIVVVIGPDGRYYVGLYGAKVLVLTIDADHRVRDQCTSGSLGEGVSVAGLAFNPADGPDVKLYAATSALHYVTRLGWPLSAWDRGKVLLLEPNDECLGVTKEVITGLPISNHDHATAGLSFDQQAILRFITGGQSNMGTNINSELSGGLAETPLSAAMIVADINKPGFDGAVTYSQTTNETTADQTGGWDVRVYAAGIRSGFGAVQHTNGHLYATDNGPNRFYGDASETCTAVKESGTHGDKLLLVREGAYYGHANRNRARTDARQCRLHWPGAPGSDTYTPPLLSFASGSYNGIVEVLSNLFPAVKHDLFITRFSGGAGGLAGETKRIRLSDGGTRATFVGDVASASGVDVTETPHGSYLMPRVQKGQMLVVAPVRPPHLDASRPFFVAVKPHRGRAAGGNVVTVGGLFFGDAPTAIFGGRPCTDVHAVADDGRSFRCTVPAAEVAGALVRVVVATAAGGESVSSAGRGDFWYMDV</sequence>
<dbReference type="InterPro" id="IPR011042">
    <property type="entry name" value="6-blade_b-propeller_TolB-like"/>
</dbReference>
<feature type="domain" description="IPT/TIG" evidence="3">
    <location>
        <begin position="472"/>
        <end position="564"/>
    </location>
</feature>
<reference evidence="4 5" key="1">
    <citation type="submission" date="2017-03" db="EMBL/GenBank/DDBJ databases">
        <title>WGS assembly of Porphyra umbilicalis.</title>
        <authorList>
            <person name="Brawley S.H."/>
            <person name="Blouin N.A."/>
            <person name="Ficko-Blean E."/>
            <person name="Wheeler G.L."/>
            <person name="Lohr M."/>
            <person name="Goodson H.V."/>
            <person name="Jenkins J.W."/>
            <person name="Blaby-Haas C.E."/>
            <person name="Helliwell K.E."/>
            <person name="Chan C."/>
            <person name="Marriage T."/>
            <person name="Bhattacharya D."/>
            <person name="Klein A.S."/>
            <person name="Badis Y."/>
            <person name="Brodie J."/>
            <person name="Cao Y."/>
            <person name="Collen J."/>
            <person name="Dittami S.M."/>
            <person name="Gachon C.M."/>
            <person name="Green B.R."/>
            <person name="Karpowicz S."/>
            <person name="Kim J.W."/>
            <person name="Kudahl U."/>
            <person name="Lin S."/>
            <person name="Michel G."/>
            <person name="Mittag M."/>
            <person name="Olson B.J."/>
            <person name="Pangilinan J."/>
            <person name="Peng Y."/>
            <person name="Qiu H."/>
            <person name="Shu S."/>
            <person name="Singer J.T."/>
            <person name="Smith A.G."/>
            <person name="Sprecher B.N."/>
            <person name="Wagner V."/>
            <person name="Wang W."/>
            <person name="Wang Z.-Y."/>
            <person name="Yan J."/>
            <person name="Yarish C."/>
            <person name="Zoeuner-Riek S."/>
            <person name="Zhuang Y."/>
            <person name="Zou Y."/>
            <person name="Lindquist E.A."/>
            <person name="Grimwood J."/>
            <person name="Barry K."/>
            <person name="Rokhsar D.S."/>
            <person name="Schmutz J."/>
            <person name="Stiller J.W."/>
            <person name="Grossman A.R."/>
            <person name="Prochnik S.E."/>
        </authorList>
    </citation>
    <scope>NUCLEOTIDE SEQUENCE [LARGE SCALE GENOMIC DNA]</scope>
    <source>
        <strain evidence="4">4086291</strain>
    </source>
</reference>
<dbReference type="CDD" id="cd00603">
    <property type="entry name" value="IPT_PCSR"/>
    <property type="match status" value="1"/>
</dbReference>
<dbReference type="Proteomes" id="UP000218209">
    <property type="component" value="Unassembled WGS sequence"/>
</dbReference>
<dbReference type="OrthoDB" id="663146at2759"/>
<evidence type="ECO:0000256" key="2">
    <source>
        <dbReference type="SAM" id="MobiDB-lite"/>
    </source>
</evidence>
<feature type="domain" description="IPT/TIG" evidence="3">
    <location>
        <begin position="975"/>
        <end position="1065"/>
    </location>
</feature>
<evidence type="ECO:0000256" key="1">
    <source>
        <dbReference type="ARBA" id="ARBA00022729"/>
    </source>
</evidence>
<name>A0A1X6PER0_PORUM</name>